<name>A0A259U1C5_9BACT</name>
<evidence type="ECO:0000313" key="2">
    <source>
        <dbReference type="Proteomes" id="UP000216446"/>
    </source>
</evidence>
<dbReference type="Proteomes" id="UP000216446">
    <property type="component" value="Unassembled WGS sequence"/>
</dbReference>
<proteinExistence type="predicted"/>
<sequence length="80" mass="8927">MKIACPKCAWEPSASARWTCSCGHVWNTFETGGTCPKCRTTWKQTQCLACSGWSPHVDWYHDLPPVDALLDHDEVPAYGS</sequence>
<organism evidence="1 2">
    <name type="scientific">Rubricoccus marinus</name>
    <dbReference type="NCBI Taxonomy" id="716817"/>
    <lineage>
        <taxon>Bacteria</taxon>
        <taxon>Pseudomonadati</taxon>
        <taxon>Rhodothermota</taxon>
        <taxon>Rhodothermia</taxon>
        <taxon>Rhodothermales</taxon>
        <taxon>Rubricoccaceae</taxon>
        <taxon>Rubricoccus</taxon>
    </lineage>
</organism>
<dbReference type="AlphaFoldDB" id="A0A259U1C5"/>
<comment type="caution">
    <text evidence="1">The sequence shown here is derived from an EMBL/GenBank/DDBJ whole genome shotgun (WGS) entry which is preliminary data.</text>
</comment>
<dbReference type="EMBL" id="MQWB01000001">
    <property type="protein sequence ID" value="OZC03833.1"/>
    <property type="molecule type" value="Genomic_DNA"/>
</dbReference>
<dbReference type="OrthoDB" id="129642at2"/>
<keyword evidence="2" id="KW-1185">Reference proteome</keyword>
<reference evidence="1 2" key="1">
    <citation type="submission" date="2016-11" db="EMBL/GenBank/DDBJ databases">
        <title>Study of marine rhodopsin-containing bacteria.</title>
        <authorList>
            <person name="Yoshizawa S."/>
            <person name="Kumagai Y."/>
            <person name="Kogure K."/>
        </authorList>
    </citation>
    <scope>NUCLEOTIDE SEQUENCE [LARGE SCALE GENOMIC DNA]</scope>
    <source>
        <strain evidence="1 2">SG-29</strain>
    </source>
</reference>
<protein>
    <submittedName>
        <fullName evidence="1">Uncharacterized protein</fullName>
    </submittedName>
</protein>
<accession>A0A259U1C5</accession>
<evidence type="ECO:0000313" key="1">
    <source>
        <dbReference type="EMBL" id="OZC03833.1"/>
    </source>
</evidence>
<dbReference type="RefSeq" id="WP_094549640.1">
    <property type="nucleotide sequence ID" value="NZ_MQWB01000001.1"/>
</dbReference>
<gene>
    <name evidence="1" type="ORF">BSZ36_13055</name>
</gene>
<dbReference type="InParanoid" id="A0A259U1C5"/>